<proteinExistence type="predicted"/>
<sequence length="90" mass="9295">MVAGVGGSCPVYRPASPSPPSTIPSTTTQSRSPHVLRTVYGPASEATVEPFPSRRPLRRYAAGGIGYCLRSGGESARGASQETSEGTEAE</sequence>
<evidence type="ECO:0000256" key="1">
    <source>
        <dbReference type="SAM" id="MobiDB-lite"/>
    </source>
</evidence>
<protein>
    <submittedName>
        <fullName evidence="2">Uncharacterized protein</fullName>
    </submittedName>
</protein>
<feature type="compositionally biased region" description="Low complexity" evidence="1">
    <location>
        <begin position="23"/>
        <end position="33"/>
    </location>
</feature>
<dbReference type="Proteomes" id="UP000639772">
    <property type="component" value="Chromosome 12"/>
</dbReference>
<reference evidence="2 3" key="1">
    <citation type="journal article" date="2020" name="Nat. Food">
        <title>A phased Vanilla planifolia genome enables genetic improvement of flavour and production.</title>
        <authorList>
            <person name="Hasing T."/>
            <person name="Tang H."/>
            <person name="Brym M."/>
            <person name="Khazi F."/>
            <person name="Huang T."/>
            <person name="Chambers A.H."/>
        </authorList>
    </citation>
    <scope>NUCLEOTIDE SEQUENCE [LARGE SCALE GENOMIC DNA]</scope>
    <source>
        <tissue evidence="2">Leaf</tissue>
    </source>
</reference>
<name>A0A835PSY7_VANPL</name>
<evidence type="ECO:0000313" key="2">
    <source>
        <dbReference type="EMBL" id="KAG0459109.1"/>
    </source>
</evidence>
<dbReference type="AlphaFoldDB" id="A0A835PSY7"/>
<evidence type="ECO:0000313" key="3">
    <source>
        <dbReference type="Proteomes" id="UP000639772"/>
    </source>
</evidence>
<organism evidence="2 3">
    <name type="scientific">Vanilla planifolia</name>
    <name type="common">Vanilla</name>
    <dbReference type="NCBI Taxonomy" id="51239"/>
    <lineage>
        <taxon>Eukaryota</taxon>
        <taxon>Viridiplantae</taxon>
        <taxon>Streptophyta</taxon>
        <taxon>Embryophyta</taxon>
        <taxon>Tracheophyta</taxon>
        <taxon>Spermatophyta</taxon>
        <taxon>Magnoliopsida</taxon>
        <taxon>Liliopsida</taxon>
        <taxon>Asparagales</taxon>
        <taxon>Orchidaceae</taxon>
        <taxon>Vanilloideae</taxon>
        <taxon>Vanilleae</taxon>
        <taxon>Vanilla</taxon>
    </lineage>
</organism>
<accession>A0A835PSY7</accession>
<feature type="region of interest" description="Disordered" evidence="1">
    <location>
        <begin position="70"/>
        <end position="90"/>
    </location>
</feature>
<comment type="caution">
    <text evidence="2">The sequence shown here is derived from an EMBL/GenBank/DDBJ whole genome shotgun (WGS) entry which is preliminary data.</text>
</comment>
<feature type="region of interest" description="Disordered" evidence="1">
    <location>
        <begin position="1"/>
        <end position="33"/>
    </location>
</feature>
<dbReference type="EMBL" id="JADCNM010000012">
    <property type="protein sequence ID" value="KAG0459109.1"/>
    <property type="molecule type" value="Genomic_DNA"/>
</dbReference>
<gene>
    <name evidence="2" type="ORF">HPP92_022237</name>
</gene>